<dbReference type="InterPro" id="IPR050072">
    <property type="entry name" value="Peptidase_M20A"/>
</dbReference>
<accession>A0A8J2XAV4</accession>
<dbReference type="InterPro" id="IPR017150">
    <property type="entry name" value="Pept_M20_glutamate_carboxypep"/>
</dbReference>
<dbReference type="AlphaFoldDB" id="A0A8J2XAV4"/>
<dbReference type="PIRSF" id="PIRSF037238">
    <property type="entry name" value="Carboxypeptidase_G2"/>
    <property type="match status" value="1"/>
</dbReference>
<protein>
    <submittedName>
        <fullName evidence="5">Glutamate carboxypeptidase</fullName>
    </submittedName>
</protein>
<keyword evidence="1" id="KW-0479">Metal-binding</keyword>
<evidence type="ECO:0000256" key="1">
    <source>
        <dbReference type="ARBA" id="ARBA00022723"/>
    </source>
</evidence>
<dbReference type="Gene3D" id="3.40.630.10">
    <property type="entry name" value="Zn peptidases"/>
    <property type="match status" value="1"/>
</dbReference>
<evidence type="ECO:0000313" key="5">
    <source>
        <dbReference type="EMBL" id="GGA01711.1"/>
    </source>
</evidence>
<dbReference type="GO" id="GO:0046872">
    <property type="term" value="F:metal ion binding"/>
    <property type="evidence" value="ECO:0007669"/>
    <property type="project" value="UniProtKB-KW"/>
</dbReference>
<dbReference type="Proteomes" id="UP000616114">
    <property type="component" value="Unassembled WGS sequence"/>
</dbReference>
<dbReference type="CDD" id="cd03885">
    <property type="entry name" value="M20_CPDG2"/>
    <property type="match status" value="1"/>
</dbReference>
<dbReference type="InterPro" id="IPR036264">
    <property type="entry name" value="Bact_exopeptidase_dim_dom"/>
</dbReference>
<dbReference type="SUPFAM" id="SSF55031">
    <property type="entry name" value="Bacterial exopeptidase dimerisation domain"/>
    <property type="match status" value="1"/>
</dbReference>
<gene>
    <name evidence="5" type="ORF">GCM10011333_00190</name>
</gene>
<evidence type="ECO:0000256" key="3">
    <source>
        <dbReference type="PIRSR" id="PIRSR037238-1"/>
    </source>
</evidence>
<evidence type="ECO:0000256" key="2">
    <source>
        <dbReference type="ARBA" id="ARBA00022801"/>
    </source>
</evidence>
<name>A0A8J2XAV4_9MICO</name>
<dbReference type="PANTHER" id="PTHR43808">
    <property type="entry name" value="ACETYLORNITHINE DEACETYLASE"/>
    <property type="match status" value="1"/>
</dbReference>
<dbReference type="Pfam" id="PF01546">
    <property type="entry name" value="Peptidase_M20"/>
    <property type="match status" value="1"/>
</dbReference>
<dbReference type="EMBL" id="BMFY01000001">
    <property type="protein sequence ID" value="GGA01711.1"/>
    <property type="molecule type" value="Genomic_DNA"/>
</dbReference>
<dbReference type="Gene3D" id="3.30.70.360">
    <property type="match status" value="1"/>
</dbReference>
<keyword evidence="5" id="KW-0645">Protease</keyword>
<keyword evidence="5" id="KW-0121">Carboxypeptidase</keyword>
<proteinExistence type="predicted"/>
<keyword evidence="2" id="KW-0378">Hydrolase</keyword>
<feature type="domain" description="Peptidase M20 dimerisation" evidence="4">
    <location>
        <begin position="176"/>
        <end position="267"/>
    </location>
</feature>
<dbReference type="GO" id="GO:0004180">
    <property type="term" value="F:carboxypeptidase activity"/>
    <property type="evidence" value="ECO:0007669"/>
    <property type="project" value="UniProtKB-KW"/>
</dbReference>
<comment type="caution">
    <text evidence="5">The sequence shown here is derived from an EMBL/GenBank/DDBJ whole genome shotgun (WGS) entry which is preliminary data.</text>
</comment>
<dbReference type="PANTHER" id="PTHR43808:SF9">
    <property type="entry name" value="BLL0789 PROTEIN"/>
    <property type="match status" value="1"/>
</dbReference>
<reference evidence="5" key="2">
    <citation type="submission" date="2020-09" db="EMBL/GenBank/DDBJ databases">
        <authorList>
            <person name="Sun Q."/>
            <person name="Zhou Y."/>
        </authorList>
    </citation>
    <scope>NUCLEOTIDE SEQUENCE</scope>
    <source>
        <strain evidence="5">CGMCC 1.12785</strain>
    </source>
</reference>
<dbReference type="RefSeq" id="WP_229744822.1">
    <property type="nucleotide sequence ID" value="NZ_BMFY01000001.1"/>
</dbReference>
<sequence length="381" mass="39984">MSTAWFDLRRFLNELERLVNTESPSHDLPAMRAFAELVADIGAAHLGRPAEVLERDGRRHLRWTFGTGTARVLHLAHMDTVWPLGTLAGMPFSITDGIVRGPGCYDMKGGLLMSFHAAAELLRRHGEAGLEGLTILCTADEEIGSPTSRSLIEETARGADAALVLESAGPDGELKIGRKGVSFYELRVHGRAAHAGVEPEKGVNAGIEAAHQVLRIAQLGNPGAGTSVVPSVLRAGTVTNTVPAEASLAIDSRATTVAEQRRVDADLRGLAPVNSAAGLELLGGINRPPMEAENAMGLFARAQRIAHRLGHRPVRSITVGGGSDGNFTAGIGTPTLDGLGTVGGGAHAANEHVEISWLEERTALLAELTAELLGHAAAART</sequence>
<dbReference type="Pfam" id="PF07687">
    <property type="entry name" value="M20_dimer"/>
    <property type="match status" value="1"/>
</dbReference>
<feature type="active site" evidence="3">
    <location>
        <position position="79"/>
    </location>
</feature>
<keyword evidence="6" id="KW-1185">Reference proteome</keyword>
<feature type="active site" description="Proton acceptor" evidence="3">
    <location>
        <position position="141"/>
    </location>
</feature>
<evidence type="ECO:0000313" key="6">
    <source>
        <dbReference type="Proteomes" id="UP000616114"/>
    </source>
</evidence>
<dbReference type="SUPFAM" id="SSF53187">
    <property type="entry name" value="Zn-dependent exopeptidases"/>
    <property type="match status" value="1"/>
</dbReference>
<reference evidence="5" key="1">
    <citation type="journal article" date="2014" name="Int. J. Syst. Evol. Microbiol.">
        <title>Complete genome sequence of Corynebacterium casei LMG S-19264T (=DSM 44701T), isolated from a smear-ripened cheese.</title>
        <authorList>
            <consortium name="US DOE Joint Genome Institute (JGI-PGF)"/>
            <person name="Walter F."/>
            <person name="Albersmeier A."/>
            <person name="Kalinowski J."/>
            <person name="Ruckert C."/>
        </authorList>
    </citation>
    <scope>NUCLEOTIDE SEQUENCE</scope>
    <source>
        <strain evidence="5">CGMCC 1.12785</strain>
    </source>
</reference>
<evidence type="ECO:0000259" key="4">
    <source>
        <dbReference type="Pfam" id="PF07687"/>
    </source>
</evidence>
<organism evidence="5 6">
    <name type="scientific">Sediminivirga luteola</name>
    <dbReference type="NCBI Taxonomy" id="1774748"/>
    <lineage>
        <taxon>Bacteria</taxon>
        <taxon>Bacillati</taxon>
        <taxon>Actinomycetota</taxon>
        <taxon>Actinomycetes</taxon>
        <taxon>Micrococcales</taxon>
        <taxon>Brevibacteriaceae</taxon>
        <taxon>Sediminivirga</taxon>
    </lineage>
</organism>
<dbReference type="InterPro" id="IPR011650">
    <property type="entry name" value="Peptidase_M20_dimer"/>
</dbReference>
<dbReference type="InterPro" id="IPR002933">
    <property type="entry name" value="Peptidase_M20"/>
</dbReference>